<evidence type="ECO:0000313" key="10">
    <source>
        <dbReference type="Proteomes" id="UP000004594"/>
    </source>
</evidence>
<sequence length="861" mass="100080">MQATFEDELKIEWEYKHKAEQDLKNHLLKKKQDGNASETGIGTGIMNYLYDTFASNLQAFVEKATQPKSGAVPIYTRLLKWLYNDVYAEDHTMCIVLLSMITLSASINGVHADNIFTNIAKYIGNEILKEAHTQEFINHTVEKESDAVKQGKILYSIKKGLKNRKSDYYRAYYTEHLMDIYKFDKTEFNSKEVILLGAKLIEILLNSCDLFEIYKPKRMDEIDRLIPTEKFWKIWNTNELYLINKVHANCPMVVPPLPWKNRHKGGYHGELKRFHSFIRTAKFTWKSCKNYYYDKYKKQLDQTNLTRVFEVVNHIQATPWKINKDVMHILEKVIDRGGELAGLPRLQPFEHPPMLKNPTQEQLQEHKKKLHTLYKHEASRSGKAIRTFMNFDTAKTYAKYDKIYFPHNIDFRGRIYPIPTFSPQGNDLNKGLLLLADPQPLKKEEDLKWFFIAGAELAGIDKVPFEECIKWVQDHEKQIMATAQDPMKNISWWGELDSPWQFLGFCYEYKKYKKYIEEHKTPIGFMTGLVIPFDGTCSGLQHFSALLRDEVGAAAVNLKPDTKPHDIYQEVADVVIEEVEKEAQTGTQDAYVKNKKTGKEKLKYGTRTLAQGWLAYGITRKVTKRNVMTLAYGSKQFGFTEQLLQDIIIPNIGAGIFTEDNSFAYAQYMSKHVWQAVRKVVVKAVEGMKWLQDISRLVCDNDHVITWVTPMGFPIQQPYMVYDIEVYQMRIRNKIKRFYDPKMTGDIDKRKQTSAIAPNFIHSMDASHLQMTVEHAFNDYSIKNYAMIHDSYGTSLGEADNLFKAVREAFVEMYTNFDVLTLFEKDITPNIDPTKIDRLPQQPSKGKFKIKQVLDSLYAFH</sequence>
<evidence type="ECO:0000256" key="6">
    <source>
        <dbReference type="ARBA" id="ARBA00023163"/>
    </source>
</evidence>
<dbReference type="AlphaFoldDB" id="E4LAB3"/>
<dbReference type="eggNOG" id="COG5108">
    <property type="taxonomic scope" value="Bacteria"/>
</dbReference>
<dbReference type="PROSITE" id="PS00489">
    <property type="entry name" value="RNA_POL_PHAGE_2"/>
    <property type="match status" value="1"/>
</dbReference>
<dbReference type="GO" id="GO:0003899">
    <property type="term" value="F:DNA-directed RNA polymerase activity"/>
    <property type="evidence" value="ECO:0007669"/>
    <property type="project" value="UniProtKB-EC"/>
</dbReference>
<evidence type="ECO:0000256" key="3">
    <source>
        <dbReference type="ARBA" id="ARBA00022478"/>
    </source>
</evidence>
<dbReference type="Gene3D" id="1.10.1320.10">
    <property type="entry name" value="DNA-directed RNA polymerase, N-terminal domain"/>
    <property type="match status" value="1"/>
</dbReference>
<evidence type="ECO:0000256" key="2">
    <source>
        <dbReference type="ARBA" id="ARBA00012418"/>
    </source>
</evidence>
<dbReference type="PANTHER" id="PTHR10102">
    <property type="entry name" value="DNA-DIRECTED RNA POLYMERASE, MITOCHONDRIAL"/>
    <property type="match status" value="1"/>
</dbReference>
<dbReference type="EC" id="2.7.7.6" evidence="2"/>
<comment type="caution">
    <text evidence="9">The sequence shown here is derived from an EMBL/GenBank/DDBJ whole genome shotgun (WGS) entry which is preliminary data.</text>
</comment>
<dbReference type="InterPro" id="IPR029262">
    <property type="entry name" value="RPOL_N"/>
</dbReference>
<dbReference type="Gene3D" id="1.10.287.260">
    <property type="match status" value="1"/>
</dbReference>
<dbReference type="Pfam" id="PF00940">
    <property type="entry name" value="RNA_pol"/>
    <property type="match status" value="1"/>
</dbReference>
<dbReference type="Gene3D" id="1.10.150.20">
    <property type="entry name" value="5' to 3' exonuclease, C-terminal subdomain"/>
    <property type="match status" value="1"/>
</dbReference>
<gene>
    <name evidence="9" type="ORF">HMPREF9220_0743</name>
</gene>
<dbReference type="InterPro" id="IPR024075">
    <property type="entry name" value="DNA-dir_RNA_pol_helix_hairp_sf"/>
</dbReference>
<keyword evidence="5 9" id="KW-0548">Nucleotidyltransferase</keyword>
<keyword evidence="6" id="KW-0804">Transcription</keyword>
<dbReference type="GO" id="GO:0003677">
    <property type="term" value="F:DNA binding"/>
    <property type="evidence" value="ECO:0007669"/>
    <property type="project" value="InterPro"/>
</dbReference>
<organism evidence="9 10">
    <name type="scientific">Dialister micraerophilus UPII 345-E</name>
    <dbReference type="NCBI Taxonomy" id="910314"/>
    <lineage>
        <taxon>Bacteria</taxon>
        <taxon>Bacillati</taxon>
        <taxon>Bacillota</taxon>
        <taxon>Negativicutes</taxon>
        <taxon>Veillonellales</taxon>
        <taxon>Veillonellaceae</taxon>
        <taxon>Dialister</taxon>
    </lineage>
</organism>
<proteinExistence type="inferred from homology"/>
<dbReference type="SMART" id="SM01311">
    <property type="entry name" value="RPOL_N"/>
    <property type="match status" value="1"/>
</dbReference>
<dbReference type="InterPro" id="IPR043502">
    <property type="entry name" value="DNA/RNA_pol_sf"/>
</dbReference>
<keyword evidence="3 9" id="KW-0240">DNA-directed RNA polymerase</keyword>
<evidence type="ECO:0000256" key="1">
    <source>
        <dbReference type="ARBA" id="ARBA00009493"/>
    </source>
</evidence>
<protein>
    <recommendedName>
        <fullName evidence="2">DNA-directed RNA polymerase</fullName>
        <ecNumber evidence="2">2.7.7.6</ecNumber>
    </recommendedName>
</protein>
<dbReference type="EMBL" id="AENT01000028">
    <property type="protein sequence ID" value="EFR42295.1"/>
    <property type="molecule type" value="Genomic_DNA"/>
</dbReference>
<dbReference type="InterPro" id="IPR002092">
    <property type="entry name" value="DNA-dir_Rpol_phage-type"/>
</dbReference>
<dbReference type="PANTHER" id="PTHR10102:SF0">
    <property type="entry name" value="DNA-DIRECTED RNA POLYMERASE, MITOCHONDRIAL"/>
    <property type="match status" value="1"/>
</dbReference>
<dbReference type="GO" id="GO:0006351">
    <property type="term" value="P:DNA-templated transcription"/>
    <property type="evidence" value="ECO:0007669"/>
    <property type="project" value="InterPro"/>
</dbReference>
<dbReference type="SUPFAM" id="SSF56672">
    <property type="entry name" value="DNA/RNA polymerases"/>
    <property type="match status" value="1"/>
</dbReference>
<comment type="similarity">
    <text evidence="1">Belongs to the phage and mitochondrial RNA polymerase family.</text>
</comment>
<dbReference type="Gene3D" id="1.10.287.280">
    <property type="match status" value="1"/>
</dbReference>
<dbReference type="OrthoDB" id="5465434at2"/>
<evidence type="ECO:0000256" key="5">
    <source>
        <dbReference type="ARBA" id="ARBA00022695"/>
    </source>
</evidence>
<dbReference type="InterPro" id="IPR037159">
    <property type="entry name" value="RNA_POL_N_sf"/>
</dbReference>
<keyword evidence="4 9" id="KW-0808">Transferase</keyword>
<evidence type="ECO:0000256" key="4">
    <source>
        <dbReference type="ARBA" id="ARBA00022679"/>
    </source>
</evidence>
<evidence type="ECO:0000256" key="7">
    <source>
        <dbReference type="ARBA" id="ARBA00048552"/>
    </source>
</evidence>
<feature type="domain" description="DNA-directed RNA polymerase N-terminal" evidence="8">
    <location>
        <begin position="6"/>
        <end position="317"/>
    </location>
</feature>
<evidence type="ECO:0000259" key="8">
    <source>
        <dbReference type="SMART" id="SM01311"/>
    </source>
</evidence>
<reference evidence="9 10" key="1">
    <citation type="submission" date="2010-11" db="EMBL/GenBank/DDBJ databases">
        <authorList>
            <person name="Durkin A.S."/>
            <person name="Madupu R."/>
            <person name="Torralba M."/>
            <person name="Gillis M."/>
            <person name="Methe B."/>
            <person name="Sutton G."/>
            <person name="Nelson K.E."/>
        </authorList>
    </citation>
    <scope>NUCLEOTIDE SEQUENCE [LARGE SCALE GENOMIC DNA]</scope>
    <source>
        <strain evidence="9 10">UPII 345-E</strain>
    </source>
</reference>
<name>E4LAB3_9FIRM</name>
<dbReference type="Proteomes" id="UP000004594">
    <property type="component" value="Unassembled WGS sequence"/>
</dbReference>
<accession>E4LAB3</accession>
<dbReference type="InterPro" id="IPR046950">
    <property type="entry name" value="DNA-dir_Rpol_C_phage-type"/>
</dbReference>
<dbReference type="GO" id="GO:0000428">
    <property type="term" value="C:DNA-directed RNA polymerase complex"/>
    <property type="evidence" value="ECO:0007669"/>
    <property type="project" value="UniProtKB-KW"/>
</dbReference>
<dbReference type="RefSeq" id="WP_007555160.1">
    <property type="nucleotide sequence ID" value="NZ_AENT01000028.1"/>
</dbReference>
<evidence type="ECO:0000313" key="9">
    <source>
        <dbReference type="EMBL" id="EFR42295.1"/>
    </source>
</evidence>
<comment type="catalytic activity">
    <reaction evidence="7">
        <text>RNA(n) + a ribonucleoside 5'-triphosphate = RNA(n+1) + diphosphate</text>
        <dbReference type="Rhea" id="RHEA:21248"/>
        <dbReference type="Rhea" id="RHEA-COMP:14527"/>
        <dbReference type="Rhea" id="RHEA-COMP:17342"/>
        <dbReference type="ChEBI" id="CHEBI:33019"/>
        <dbReference type="ChEBI" id="CHEBI:61557"/>
        <dbReference type="ChEBI" id="CHEBI:140395"/>
        <dbReference type="EC" id="2.7.7.6"/>
    </reaction>
</comment>